<accession>A0A1S4DAJ9</accession>
<gene>
    <name evidence="1" type="primary">LOC107827740</name>
</gene>
<dbReference type="PaxDb" id="4097-A0A1S4DAJ9"/>
<proteinExistence type="predicted"/>
<protein>
    <submittedName>
        <fullName evidence="1">Uncharacterized protein</fullName>
    </submittedName>
</protein>
<sequence>MRILRWMCGYTRLDKIRNEVIRDKVGVAPVEAKIREARLRWFRHVKKRSTYAPVRRYERLILGGERRGRDRPKKSSGEVIRKDMAQLELTEDMTLDRRVWKLKIRVEGFQLLVHKDFVLRVRVASLTNAEGNIP</sequence>
<name>A0A1S4DAJ9_TOBAC</name>
<evidence type="ECO:0000313" key="1">
    <source>
        <dbReference type="RefSeq" id="XP_016510416.1"/>
    </source>
</evidence>
<dbReference type="KEGG" id="nta:107827740"/>
<dbReference type="OrthoDB" id="771045at2759"/>
<dbReference type="PANTHER" id="PTHR46238:SF8">
    <property type="entry name" value="ENDONUCLEASE_EXONUCLEASE_PHOSPHATASE DOMAIN-CONTAINING PROTEIN"/>
    <property type="match status" value="1"/>
</dbReference>
<organism evidence="1">
    <name type="scientific">Nicotiana tabacum</name>
    <name type="common">Common tobacco</name>
    <dbReference type="NCBI Taxonomy" id="4097"/>
    <lineage>
        <taxon>Eukaryota</taxon>
        <taxon>Viridiplantae</taxon>
        <taxon>Streptophyta</taxon>
        <taxon>Embryophyta</taxon>
        <taxon>Tracheophyta</taxon>
        <taxon>Spermatophyta</taxon>
        <taxon>Magnoliopsida</taxon>
        <taxon>eudicotyledons</taxon>
        <taxon>Gunneridae</taxon>
        <taxon>Pentapetalae</taxon>
        <taxon>asterids</taxon>
        <taxon>lamiids</taxon>
        <taxon>Solanales</taxon>
        <taxon>Solanaceae</taxon>
        <taxon>Nicotianoideae</taxon>
        <taxon>Nicotianeae</taxon>
        <taxon>Nicotiana</taxon>
    </lineage>
</organism>
<dbReference type="STRING" id="4097.A0A1S4DAJ9"/>
<reference evidence="1" key="1">
    <citation type="submission" date="2025-08" db="UniProtKB">
        <authorList>
            <consortium name="RefSeq"/>
        </authorList>
    </citation>
    <scope>IDENTIFICATION</scope>
</reference>
<dbReference type="PANTHER" id="PTHR46238">
    <property type="entry name" value="REVERSE TRANSCRIPTASE DOMAIN-CONTAINING PROTEIN"/>
    <property type="match status" value="1"/>
</dbReference>
<dbReference type="RefSeq" id="XP_016510416.1">
    <property type="nucleotide sequence ID" value="XM_016654930.1"/>
</dbReference>
<dbReference type="OMA" id="WENCINE"/>
<dbReference type="AlphaFoldDB" id="A0A1S4DAJ9"/>